<dbReference type="AlphaFoldDB" id="A0A2W5SZN7"/>
<gene>
    <name evidence="1" type="ORF">DI536_33000</name>
</gene>
<evidence type="ECO:0000313" key="2">
    <source>
        <dbReference type="Proteomes" id="UP000249061"/>
    </source>
</evidence>
<proteinExistence type="predicted"/>
<dbReference type="EMBL" id="QFQP01000048">
    <property type="protein sequence ID" value="PZR05116.1"/>
    <property type="molecule type" value="Genomic_DNA"/>
</dbReference>
<accession>A0A2W5SZN7</accession>
<reference evidence="1 2" key="1">
    <citation type="submission" date="2017-08" db="EMBL/GenBank/DDBJ databases">
        <title>Infants hospitalized years apart are colonized by the same room-sourced microbial strains.</title>
        <authorList>
            <person name="Brooks B."/>
            <person name="Olm M.R."/>
            <person name="Firek B.A."/>
            <person name="Baker R."/>
            <person name="Thomas B.C."/>
            <person name="Morowitz M.J."/>
            <person name="Banfield J.F."/>
        </authorList>
    </citation>
    <scope>NUCLEOTIDE SEQUENCE [LARGE SCALE GENOMIC DNA]</scope>
    <source>
        <strain evidence="1">S2_003_000_R2_14</strain>
    </source>
</reference>
<comment type="caution">
    <text evidence="1">The sequence shown here is derived from an EMBL/GenBank/DDBJ whole genome shotgun (WGS) entry which is preliminary data.</text>
</comment>
<sequence length="133" mass="14521">MVPPGLANNFFADRGPTSTVHFLVHPGMQELQREAASRGWHARGWTTLSVSWLELHWTSDGWKTTHVLSSNDVPCPVVNGTFHLANCARGTTVEFAIRVGLACHAAHDTAGARDVGELWLNNDGKNFTQTTAD</sequence>
<dbReference type="Proteomes" id="UP000249061">
    <property type="component" value="Unassembled WGS sequence"/>
</dbReference>
<protein>
    <submittedName>
        <fullName evidence="1">Uncharacterized protein</fullName>
    </submittedName>
</protein>
<name>A0A2W5SZN7_9BACT</name>
<evidence type="ECO:0000313" key="1">
    <source>
        <dbReference type="EMBL" id="PZR05116.1"/>
    </source>
</evidence>
<organism evidence="1 2">
    <name type="scientific">Archangium gephyra</name>
    <dbReference type="NCBI Taxonomy" id="48"/>
    <lineage>
        <taxon>Bacteria</taxon>
        <taxon>Pseudomonadati</taxon>
        <taxon>Myxococcota</taxon>
        <taxon>Myxococcia</taxon>
        <taxon>Myxococcales</taxon>
        <taxon>Cystobacterineae</taxon>
        <taxon>Archangiaceae</taxon>
        <taxon>Archangium</taxon>
    </lineage>
</organism>